<organism evidence="4 5">
    <name type="scientific">Halosimplex litoreum</name>
    <dbReference type="NCBI Taxonomy" id="1198301"/>
    <lineage>
        <taxon>Archaea</taxon>
        <taxon>Methanobacteriati</taxon>
        <taxon>Methanobacteriota</taxon>
        <taxon>Stenosarchaea group</taxon>
        <taxon>Halobacteria</taxon>
        <taxon>Halobacteriales</taxon>
        <taxon>Haloarculaceae</taxon>
        <taxon>Halosimplex</taxon>
    </lineage>
</organism>
<sequence>MTTPAYSVGVTEVEIDDEFWSGWVETNRDVTIEYQYERLESSGALENFRRAAAGETGGFSGMWFQDSDAYKWLEAASYELAKDDDPDLRERVDEVIDLVAAAQEDSGYIDTYLQLVEPDGKWTNLHLLHELYCGGHLIEAAVAHYEATGETSLLDVGRAFADHVDDVFGDELDGVPGHEEIELALVKLYRVTGERRYLDLAQYFVDLRGHEDRLAWETAHLDEIAGHAYSDVEQGRGDQIMDAGHNLFLEDGGYDGSYAQAHAPVREQDAVEGHSVRATYLYAAVTDIVAETGDEELWQAVQRLWENMTTKRTYVTGGIGPEHDHEGFTEDYDLPNETAYAETCAAIGSIFWNQRLFEHTGEAKYAALIERTLYNGFLAGVGLDGERFFYVNPLASSGDHHRKGWFTCACCPPNAARLFASLGQYCYAKREGELYVSQYVGSTLETTVDEIDVTVEQTSSLPWEGRVEVTVDADGAVPLNLRIPEWCVDATVTVDGEAVSTDGSGYARLDREWNGETIELVFEQQTRLTAAHPAVESDAGRVAVERGPLVYCAEAVDTDRPLHQYALPADADVESEHREDLLGGVTTVETEAAVPSLEGWADDLYRPVEETDIEDASLDLVPYFAWDNREPGEMAVWLRALDR</sequence>
<feature type="domain" description="Non-reducing end beta-L-arabinofuranosidase-like GH127 catalytic" evidence="1">
    <location>
        <begin position="12"/>
        <end position="423"/>
    </location>
</feature>
<dbReference type="InterPro" id="IPR012878">
    <property type="entry name" value="Beta-AFase-like_GH127_cat"/>
</dbReference>
<dbReference type="Proteomes" id="UP000595001">
    <property type="component" value="Chromosome"/>
</dbReference>
<dbReference type="InterPro" id="IPR008928">
    <property type="entry name" value="6-hairpin_glycosidase_sf"/>
</dbReference>
<name>A0A7T3KTV9_9EURY</name>
<dbReference type="GeneID" id="60589388"/>
<dbReference type="Pfam" id="PF07944">
    <property type="entry name" value="Beta-AFase-like_GH127_cat"/>
    <property type="match status" value="1"/>
</dbReference>
<dbReference type="GO" id="GO:0016787">
    <property type="term" value="F:hydrolase activity"/>
    <property type="evidence" value="ECO:0007669"/>
    <property type="project" value="UniProtKB-KW"/>
</dbReference>
<evidence type="ECO:0000313" key="5">
    <source>
        <dbReference type="Proteomes" id="UP000595001"/>
    </source>
</evidence>
<dbReference type="SUPFAM" id="SSF48208">
    <property type="entry name" value="Six-hairpin glycosidases"/>
    <property type="match status" value="1"/>
</dbReference>
<evidence type="ECO:0000313" key="4">
    <source>
        <dbReference type="EMBL" id="QPV61632.1"/>
    </source>
</evidence>
<dbReference type="PANTHER" id="PTHR43465:SF2">
    <property type="entry name" value="DUF1680 DOMAIN PROTEIN (AFU_ORTHOLOGUE AFUA_1G08910)"/>
    <property type="match status" value="1"/>
</dbReference>
<reference evidence="4 5" key="1">
    <citation type="submission" date="2020-12" db="EMBL/GenBank/DDBJ databases">
        <title>Halosimplex halophilum sp. nov. and Halosimplex salinum sp. nov., two new members of the genus Halosimplex.</title>
        <authorList>
            <person name="Cui H.L."/>
        </authorList>
    </citation>
    <scope>NUCLEOTIDE SEQUENCE [LARGE SCALE GENOMIC DNA]</scope>
    <source>
        <strain evidence="4 5">YGH94</strain>
    </source>
</reference>
<protein>
    <submittedName>
        <fullName evidence="4">Glycoside hydrolase family 127 protein</fullName>
    </submittedName>
</protein>
<dbReference type="InterPro" id="IPR049174">
    <property type="entry name" value="Beta-AFase-like"/>
</dbReference>
<keyword evidence="4" id="KW-0378">Hydrolase</keyword>
<evidence type="ECO:0000259" key="2">
    <source>
        <dbReference type="Pfam" id="PF20736"/>
    </source>
</evidence>
<gene>
    <name evidence="4" type="ORF">I7X12_12805</name>
</gene>
<evidence type="ECO:0000259" key="1">
    <source>
        <dbReference type="Pfam" id="PF07944"/>
    </source>
</evidence>
<dbReference type="AlphaFoldDB" id="A0A7T3KTV9"/>
<dbReference type="PANTHER" id="PTHR43465">
    <property type="entry name" value="DUF1680 DOMAIN PROTEIN (AFU_ORTHOLOGUE AFUA_1G08910)"/>
    <property type="match status" value="1"/>
</dbReference>
<evidence type="ECO:0000259" key="3">
    <source>
        <dbReference type="Pfam" id="PF20737"/>
    </source>
</evidence>
<dbReference type="OrthoDB" id="371693at2157"/>
<dbReference type="GO" id="GO:0005975">
    <property type="term" value="P:carbohydrate metabolic process"/>
    <property type="evidence" value="ECO:0007669"/>
    <property type="project" value="InterPro"/>
</dbReference>
<dbReference type="RefSeq" id="WP_198060462.1">
    <property type="nucleotide sequence ID" value="NZ_CP065856.1"/>
</dbReference>
<proteinExistence type="predicted"/>
<feature type="domain" description="Non-reducing end beta-L-arabinofuranosidase-like GH127 middle" evidence="2">
    <location>
        <begin position="434"/>
        <end position="522"/>
    </location>
</feature>
<dbReference type="InterPro" id="IPR049049">
    <property type="entry name" value="Beta-AFase-like_GH127_C"/>
</dbReference>
<dbReference type="EMBL" id="CP065856">
    <property type="protein sequence ID" value="QPV61632.1"/>
    <property type="molecule type" value="Genomic_DNA"/>
</dbReference>
<feature type="domain" description="Non-reducing end beta-L-arabinofuranosidase-like GH127 C-terminal" evidence="3">
    <location>
        <begin position="527"/>
        <end position="639"/>
    </location>
</feature>
<dbReference type="KEGG" id="hlt:I7X12_12805"/>
<dbReference type="InterPro" id="IPR049046">
    <property type="entry name" value="Beta-AFase-like_GH127_middle"/>
</dbReference>
<dbReference type="Pfam" id="PF20736">
    <property type="entry name" value="Glyco_hydro127M"/>
    <property type="match status" value="1"/>
</dbReference>
<keyword evidence="5" id="KW-1185">Reference proteome</keyword>
<dbReference type="Pfam" id="PF20737">
    <property type="entry name" value="Glyco_hydro127C"/>
    <property type="match status" value="1"/>
</dbReference>
<accession>A0A7T3KTV9</accession>